<organism evidence="7 8">
    <name type="scientific">Stutzerimonas stutzeri</name>
    <name type="common">Pseudomonas stutzeri</name>
    <dbReference type="NCBI Taxonomy" id="316"/>
    <lineage>
        <taxon>Bacteria</taxon>
        <taxon>Pseudomonadati</taxon>
        <taxon>Pseudomonadota</taxon>
        <taxon>Gammaproteobacteria</taxon>
        <taxon>Pseudomonadales</taxon>
        <taxon>Pseudomonadaceae</taxon>
        <taxon>Stutzerimonas</taxon>
    </lineage>
</organism>
<comment type="caution">
    <text evidence="7">The sequence shown here is derived from an EMBL/GenBank/DDBJ whole genome shotgun (WGS) entry which is preliminary data.</text>
</comment>
<evidence type="ECO:0000259" key="6">
    <source>
        <dbReference type="PROSITE" id="PS51007"/>
    </source>
</evidence>
<keyword evidence="2 4" id="KW-0479">Metal-binding</keyword>
<sequence length="224" mass="23776">MLKTLTILLLAALAILLIGAGVLYSGAINIAADSPHTSPVHALLEIARERAITIRARNIEVPDLTDAELIRSGAGNYDAMCVACHLAPGIEATELSNGLNPAPPALTDTNRTHDPASDFWIIKHGIKATGMPAWGKSMEDPYIWGLVALLEQLPSLTAMEYRTLVTTSAGHQHGGGETLDHHGRQPDSNDHGQGDLPHDANGQRSVPAPGSNVHHHADGTKHVH</sequence>
<accession>A0A0D9AK06</accession>
<dbReference type="InterPro" id="IPR009056">
    <property type="entry name" value="Cyt_c-like_dom"/>
</dbReference>
<feature type="compositionally biased region" description="Basic and acidic residues" evidence="5">
    <location>
        <begin position="215"/>
        <end position="224"/>
    </location>
</feature>
<feature type="compositionally biased region" description="Basic and acidic residues" evidence="5">
    <location>
        <begin position="178"/>
        <end position="198"/>
    </location>
</feature>
<dbReference type="AlphaFoldDB" id="A0A0D9AK06"/>
<evidence type="ECO:0000256" key="1">
    <source>
        <dbReference type="ARBA" id="ARBA00022617"/>
    </source>
</evidence>
<dbReference type="GO" id="GO:0009055">
    <property type="term" value="F:electron transfer activity"/>
    <property type="evidence" value="ECO:0007669"/>
    <property type="project" value="InterPro"/>
</dbReference>
<dbReference type="GO" id="GO:0046872">
    <property type="term" value="F:metal ion binding"/>
    <property type="evidence" value="ECO:0007669"/>
    <property type="project" value="UniProtKB-KW"/>
</dbReference>
<proteinExistence type="predicted"/>
<evidence type="ECO:0000256" key="5">
    <source>
        <dbReference type="SAM" id="MobiDB-lite"/>
    </source>
</evidence>
<dbReference type="Gene3D" id="1.10.760.10">
    <property type="entry name" value="Cytochrome c-like domain"/>
    <property type="match status" value="1"/>
</dbReference>
<feature type="region of interest" description="Disordered" evidence="5">
    <location>
        <begin position="169"/>
        <end position="224"/>
    </location>
</feature>
<dbReference type="PATRIC" id="fig|316.101.peg.1720"/>
<protein>
    <submittedName>
        <fullName evidence="7">Cytochrome C</fullName>
    </submittedName>
</protein>
<dbReference type="OrthoDB" id="9765171at2"/>
<evidence type="ECO:0000313" key="8">
    <source>
        <dbReference type="Proteomes" id="UP000032487"/>
    </source>
</evidence>
<gene>
    <name evidence="7" type="ORF">UF78_13720</name>
</gene>
<dbReference type="InterPro" id="IPR036909">
    <property type="entry name" value="Cyt_c-like_dom_sf"/>
</dbReference>
<dbReference type="PROSITE" id="PS51007">
    <property type="entry name" value="CYTC"/>
    <property type="match status" value="1"/>
</dbReference>
<evidence type="ECO:0000313" key="7">
    <source>
        <dbReference type="EMBL" id="KJH81024.1"/>
    </source>
</evidence>
<keyword evidence="3 4" id="KW-0408">Iron</keyword>
<dbReference type="RefSeq" id="WP_045162773.1">
    <property type="nucleotide sequence ID" value="NZ_JYHV01000024.1"/>
</dbReference>
<dbReference type="SUPFAM" id="SSF46626">
    <property type="entry name" value="Cytochrome c"/>
    <property type="match status" value="1"/>
</dbReference>
<dbReference type="GO" id="GO:0020037">
    <property type="term" value="F:heme binding"/>
    <property type="evidence" value="ECO:0007669"/>
    <property type="project" value="InterPro"/>
</dbReference>
<keyword evidence="1 4" id="KW-0349">Heme</keyword>
<name>A0A0D9AK06_STUST</name>
<evidence type="ECO:0000256" key="2">
    <source>
        <dbReference type="ARBA" id="ARBA00022723"/>
    </source>
</evidence>
<reference evidence="7 8" key="1">
    <citation type="submission" date="2015-02" db="EMBL/GenBank/DDBJ databases">
        <title>Draft genome sequence of Pseudomonas stutzeri NT0128 isolated from wheat (Triticum turgidum) rhizosphere.</title>
        <authorList>
            <person name="Tovi N."/>
            <person name="Frenk S."/>
            <person name="Hadar Y."/>
            <person name="Minz D."/>
        </authorList>
    </citation>
    <scope>NUCLEOTIDE SEQUENCE [LARGE SCALE GENOMIC DNA]</scope>
    <source>
        <strain evidence="7 8">NT0128</strain>
    </source>
</reference>
<evidence type="ECO:0000256" key="3">
    <source>
        <dbReference type="ARBA" id="ARBA00023004"/>
    </source>
</evidence>
<feature type="domain" description="Cytochrome c" evidence="6">
    <location>
        <begin position="68"/>
        <end position="154"/>
    </location>
</feature>
<evidence type="ECO:0000256" key="4">
    <source>
        <dbReference type="PROSITE-ProRule" id="PRU00433"/>
    </source>
</evidence>
<dbReference type="EMBL" id="JYHV01000024">
    <property type="protein sequence ID" value="KJH81024.1"/>
    <property type="molecule type" value="Genomic_DNA"/>
</dbReference>
<dbReference type="Pfam" id="PF13442">
    <property type="entry name" value="Cytochrome_CBB3"/>
    <property type="match status" value="1"/>
</dbReference>
<dbReference type="Proteomes" id="UP000032487">
    <property type="component" value="Unassembled WGS sequence"/>
</dbReference>